<feature type="transmembrane region" description="Helical" evidence="5">
    <location>
        <begin position="562"/>
        <end position="581"/>
    </location>
</feature>
<proteinExistence type="inferred from homology"/>
<evidence type="ECO:0000256" key="1">
    <source>
        <dbReference type="ARBA" id="ARBA00009105"/>
    </source>
</evidence>
<dbReference type="InterPro" id="IPR022751">
    <property type="entry name" value="Alpha_mannosyltransferase"/>
</dbReference>
<comment type="caution">
    <text evidence="6">The sequence shown here is derived from an EMBL/GenBank/DDBJ whole genome shotgun (WGS) entry which is preliminary data.</text>
</comment>
<dbReference type="SUPFAM" id="SSF53448">
    <property type="entry name" value="Nucleotide-diphospho-sugar transferases"/>
    <property type="match status" value="1"/>
</dbReference>
<reference evidence="6" key="1">
    <citation type="journal article" date="2018" name="DNA Res.">
        <title>Multiple hybrid de novo genome assembly of finger millet, an orphan allotetraploid crop.</title>
        <authorList>
            <person name="Hatakeyama M."/>
            <person name="Aluri S."/>
            <person name="Balachadran M.T."/>
            <person name="Sivarajan S.R."/>
            <person name="Patrignani A."/>
            <person name="Gruter S."/>
            <person name="Poveda L."/>
            <person name="Shimizu-Inatsugi R."/>
            <person name="Baeten J."/>
            <person name="Francoijs K.J."/>
            <person name="Nataraja K.N."/>
            <person name="Reddy Y.A.N."/>
            <person name="Phadnis S."/>
            <person name="Ravikumar R.L."/>
            <person name="Schlapbach R."/>
            <person name="Sreeman S.M."/>
            <person name="Shimizu K.K."/>
        </authorList>
    </citation>
    <scope>NUCLEOTIDE SEQUENCE</scope>
</reference>
<feature type="transmembrane region" description="Helical" evidence="5">
    <location>
        <begin position="587"/>
        <end position="606"/>
    </location>
</feature>
<dbReference type="EMBL" id="BQKI01000079">
    <property type="protein sequence ID" value="GJN26790.1"/>
    <property type="molecule type" value="Genomic_DNA"/>
</dbReference>
<evidence type="ECO:0000256" key="4">
    <source>
        <dbReference type="SAM" id="MobiDB-lite"/>
    </source>
</evidence>
<organism evidence="6 7">
    <name type="scientific">Eleusine coracana subsp. coracana</name>
    <dbReference type="NCBI Taxonomy" id="191504"/>
    <lineage>
        <taxon>Eukaryota</taxon>
        <taxon>Viridiplantae</taxon>
        <taxon>Streptophyta</taxon>
        <taxon>Embryophyta</taxon>
        <taxon>Tracheophyta</taxon>
        <taxon>Spermatophyta</taxon>
        <taxon>Magnoliopsida</taxon>
        <taxon>Liliopsida</taxon>
        <taxon>Poales</taxon>
        <taxon>Poaceae</taxon>
        <taxon>PACMAD clade</taxon>
        <taxon>Chloridoideae</taxon>
        <taxon>Cynodonteae</taxon>
        <taxon>Eleusininae</taxon>
        <taxon>Eleusine</taxon>
    </lineage>
</organism>
<keyword evidence="3" id="KW-0464">Manganese</keyword>
<keyword evidence="5" id="KW-0472">Membrane</keyword>
<evidence type="ECO:0008006" key="8">
    <source>
        <dbReference type="Google" id="ProtNLM"/>
    </source>
</evidence>
<reference evidence="6" key="2">
    <citation type="submission" date="2021-12" db="EMBL/GenBank/DDBJ databases">
        <title>Resequencing data analysis of finger millet.</title>
        <authorList>
            <person name="Hatakeyama M."/>
            <person name="Aluri S."/>
            <person name="Balachadran M.T."/>
            <person name="Sivarajan S.R."/>
            <person name="Poveda L."/>
            <person name="Shimizu-Inatsugi R."/>
            <person name="Schlapbach R."/>
            <person name="Sreeman S.M."/>
            <person name="Shimizu K.K."/>
        </authorList>
    </citation>
    <scope>NUCLEOTIDE SEQUENCE</scope>
</reference>
<feature type="transmembrane region" description="Helical" evidence="5">
    <location>
        <begin position="502"/>
        <end position="524"/>
    </location>
</feature>
<evidence type="ECO:0000256" key="5">
    <source>
        <dbReference type="SAM" id="Phobius"/>
    </source>
</evidence>
<evidence type="ECO:0000313" key="7">
    <source>
        <dbReference type="Proteomes" id="UP001054889"/>
    </source>
</evidence>
<feature type="region of interest" description="Disordered" evidence="4">
    <location>
        <begin position="101"/>
        <end position="124"/>
    </location>
</feature>
<dbReference type="InterPro" id="IPR050587">
    <property type="entry name" value="GNT1/Glycosyltrans_8"/>
</dbReference>
<accession>A0AAV5EX77</accession>
<keyword evidence="2" id="KW-0808">Transferase</keyword>
<protein>
    <recommendedName>
        <fullName evidence="8">Glucuronosyltransferase PGSIP8</fullName>
    </recommendedName>
</protein>
<feature type="transmembrane region" description="Helical" evidence="5">
    <location>
        <begin position="463"/>
        <end position="482"/>
    </location>
</feature>
<dbReference type="PANTHER" id="PTHR11183">
    <property type="entry name" value="GLYCOGENIN SUBFAMILY MEMBER"/>
    <property type="match status" value="1"/>
</dbReference>
<gene>
    <name evidence="6" type="primary">gb14750</name>
    <name evidence="6" type="ORF">PR202_gb14750</name>
</gene>
<dbReference type="AlphaFoldDB" id="A0AAV5EX77"/>
<dbReference type="Gene3D" id="3.90.550.10">
    <property type="entry name" value="Spore Coat Polysaccharide Biosynthesis Protein SpsA, Chain A"/>
    <property type="match status" value="1"/>
</dbReference>
<evidence type="ECO:0000256" key="3">
    <source>
        <dbReference type="ARBA" id="ARBA00023211"/>
    </source>
</evidence>
<keyword evidence="7" id="KW-1185">Reference proteome</keyword>
<comment type="similarity">
    <text evidence="1">Belongs to the MNN1/MNT family.</text>
</comment>
<evidence type="ECO:0000313" key="6">
    <source>
        <dbReference type="EMBL" id="GJN26790.1"/>
    </source>
</evidence>
<feature type="compositionally biased region" description="Polar residues" evidence="4">
    <location>
        <begin position="101"/>
        <end position="114"/>
    </location>
</feature>
<dbReference type="GO" id="GO:0016757">
    <property type="term" value="F:glycosyltransferase activity"/>
    <property type="evidence" value="ECO:0007669"/>
    <property type="project" value="InterPro"/>
</dbReference>
<feature type="transmembrane region" description="Helical" evidence="5">
    <location>
        <begin position="536"/>
        <end position="555"/>
    </location>
</feature>
<keyword evidence="5" id="KW-1133">Transmembrane helix</keyword>
<keyword evidence="5" id="KW-0812">Transmembrane</keyword>
<dbReference type="Proteomes" id="UP001054889">
    <property type="component" value="Unassembled WGS sequence"/>
</dbReference>
<dbReference type="InterPro" id="IPR029044">
    <property type="entry name" value="Nucleotide-diphossugar_trans"/>
</dbReference>
<name>A0AAV5EX77_ELECO</name>
<sequence>MQPSRSPPRFSLGVNSGICSEKETFSLLRSPPSWPKRWFPCRSRVDRAPDSSHQSPLLRTGDPEKGVFPWLITIPVRLTVVGGDRFVLALAVRAVHAADQSVSRAKSKGASTGRDNNDGAGVSSAENRHDIAGRIWDVPQRCLRDKLTSSSARTERKSTTFLPPRVSRSLAGDLLPAGFHRALAARGCFAALLGKGPAVRARKPDLGGIRYWLGFVMGRSWWRPLALWLLVSVASVVAGEEVAVAAAAAPSRHAYAAMMYMGTPRDYEFYVATRVMMRSLGRLSAAADRVVIASLDVPPRWVQELKDDGVKVVSVENLRNPYEKQENFNMRFKLTLNKLYAWSLVSYERVVMLDSDNIFLQNTDELFQCGQFCAVFINPCIFHTGLFVLQPSTDVFKNMLHELAVGRENPDGADQGFLASYFPDLLDQPMFHPPANGTKLDVLPLGLSWHEQRRENLGYSSELPVVLIQALLYVGVIAVTRLARPSLSKLCYNRRIEKSTMFLLSLLRVVAAWSILAAYTIPFFIVPRTVHPLLGWPLYLLGSYSLSSIVINIFLLHPLSVLTTWFGIIGALFVMACPWYLNGVVRALAVFAYAFCCAPLVWASLVKTMSSLQVLIERDAFRLGEPNQSAEFTKLY</sequence>
<evidence type="ECO:0000256" key="2">
    <source>
        <dbReference type="ARBA" id="ARBA00022679"/>
    </source>
</evidence>
<dbReference type="Pfam" id="PF11051">
    <property type="entry name" value="Mannosyl_trans3"/>
    <property type="match status" value="1"/>
</dbReference>